<dbReference type="InterPro" id="IPR039561">
    <property type="entry name" value="Peptidase_M15C"/>
</dbReference>
<organism evidence="2 3">
    <name type="scientific">Gallibacterium anatis 4895</name>
    <dbReference type="NCBI Taxonomy" id="1396510"/>
    <lineage>
        <taxon>Bacteria</taxon>
        <taxon>Pseudomonadati</taxon>
        <taxon>Pseudomonadota</taxon>
        <taxon>Gammaproteobacteria</taxon>
        <taxon>Pasteurellales</taxon>
        <taxon>Pasteurellaceae</taxon>
        <taxon>Gallibacterium</taxon>
    </lineage>
</organism>
<dbReference type="GeneID" id="66255097"/>
<dbReference type="RefSeq" id="WP_017807118.1">
    <property type="nucleotide sequence ID" value="NZ_JPJQ01000059.1"/>
</dbReference>
<dbReference type="CDD" id="cd14845">
    <property type="entry name" value="L-Ala-D-Glu_peptidase_like"/>
    <property type="match status" value="1"/>
</dbReference>
<dbReference type="InterPro" id="IPR009045">
    <property type="entry name" value="Zn_M74/Hedgehog-like"/>
</dbReference>
<evidence type="ECO:0000313" key="2">
    <source>
        <dbReference type="EMBL" id="KGQ59450.1"/>
    </source>
</evidence>
<dbReference type="AlphaFoldDB" id="A0A0A2ZX82"/>
<dbReference type="Gene3D" id="3.30.1380.10">
    <property type="match status" value="1"/>
</dbReference>
<dbReference type="GO" id="GO:0008233">
    <property type="term" value="F:peptidase activity"/>
    <property type="evidence" value="ECO:0007669"/>
    <property type="project" value="InterPro"/>
</dbReference>
<evidence type="ECO:0000313" key="3">
    <source>
        <dbReference type="Proteomes" id="UP000030554"/>
    </source>
</evidence>
<protein>
    <recommendedName>
        <fullName evidence="1">Peptidase M15C domain-containing protein</fullName>
    </recommendedName>
</protein>
<dbReference type="Proteomes" id="UP000030554">
    <property type="component" value="Unassembled WGS sequence"/>
</dbReference>
<dbReference type="SUPFAM" id="SSF55166">
    <property type="entry name" value="Hedgehog/DD-peptidase"/>
    <property type="match status" value="1"/>
</dbReference>
<comment type="caution">
    <text evidence="2">The sequence shown here is derived from an EMBL/GenBank/DDBJ whole genome shotgun (WGS) entry which is preliminary data.</text>
</comment>
<gene>
    <name evidence="2" type="ORF">IO48_11590</name>
</gene>
<reference evidence="2 3" key="1">
    <citation type="submission" date="2014-07" db="EMBL/GenBank/DDBJ databases">
        <title>Chaperone-usher fimbriae in a diverse selection of Gallibacterium genomes.</title>
        <authorList>
            <person name="Kudirkiene E."/>
            <person name="Bager R.J."/>
            <person name="Johnson T.J."/>
            <person name="Bojesen A.M."/>
        </authorList>
    </citation>
    <scope>NUCLEOTIDE SEQUENCE [LARGE SCALE GENOMIC DNA]</scope>
    <source>
        <strain evidence="2 3">4895</strain>
    </source>
</reference>
<sequence>MFKFSQRSEKHLQGVHGDLVKVVRKALEYSTVDFAVIEGVRTKARQAQLFKQGATKTMNSRHLTGHAVDLAPLVEGKIPWSERDKFKEIAKAMFRAAKELNVTIRWGGDWNGNGKSEDERFYDGPHFELHRAVYP</sequence>
<accession>A0A0A2ZX82</accession>
<proteinExistence type="predicted"/>
<dbReference type="Pfam" id="PF13539">
    <property type="entry name" value="Peptidase_M15_4"/>
    <property type="match status" value="1"/>
</dbReference>
<dbReference type="EMBL" id="JPJQ01000059">
    <property type="protein sequence ID" value="KGQ59450.1"/>
    <property type="molecule type" value="Genomic_DNA"/>
</dbReference>
<evidence type="ECO:0000259" key="1">
    <source>
        <dbReference type="Pfam" id="PF13539"/>
    </source>
</evidence>
<name>A0A0A2ZX82_9PAST</name>
<feature type="domain" description="Peptidase M15C" evidence="1">
    <location>
        <begin position="55"/>
        <end position="129"/>
    </location>
</feature>